<dbReference type="Proteomes" id="UP000437736">
    <property type="component" value="Unassembled WGS sequence"/>
</dbReference>
<feature type="non-terminal residue" evidence="1">
    <location>
        <position position="57"/>
    </location>
</feature>
<name>A0ABW9QNE6_9ACTN</name>
<accession>A0ABW9QNE6</accession>
<comment type="caution">
    <text evidence="1">The sequence shown here is derived from an EMBL/GenBank/DDBJ whole genome shotgun (WGS) entry which is preliminary data.</text>
</comment>
<dbReference type="EMBL" id="WJHE01000031">
    <property type="protein sequence ID" value="MST31290.1"/>
    <property type="molecule type" value="Genomic_DNA"/>
</dbReference>
<evidence type="ECO:0000313" key="1">
    <source>
        <dbReference type="EMBL" id="MST31290.1"/>
    </source>
</evidence>
<protein>
    <submittedName>
        <fullName evidence="1">Uncharacterized protein</fullName>
    </submittedName>
</protein>
<reference evidence="1 2" key="1">
    <citation type="submission" date="2019-11" db="EMBL/GenBank/DDBJ databases">
        <title>Acidiferrimicrobium australis gen. nov., sp. nov., an acidophilic and obligately heterotrophic, member of the Actinobacteria that catalyses dissimilatory oxido- reduction of iron isolated from metal-rich acidic water in Chile.</title>
        <authorList>
            <person name="Gonzalez D."/>
            <person name="Huber K."/>
            <person name="Hedrich S."/>
            <person name="Rojas-Villalobos C."/>
            <person name="Quatrini R."/>
            <person name="Dinamarca M.A."/>
            <person name="Schwarz A."/>
            <person name="Canales C."/>
            <person name="Nancucheo I."/>
        </authorList>
    </citation>
    <scope>NUCLEOTIDE SEQUENCE [LARGE SCALE GENOMIC DNA]</scope>
    <source>
        <strain evidence="1 2">USS-CCA1</strain>
    </source>
</reference>
<keyword evidence="2" id="KW-1185">Reference proteome</keyword>
<sequence length="57" mass="5999">MSEPPEPRPPAFPAAAQMRLSRTRLTAVVLVAVALVAASAWTVRRSVGPTPPRPAVP</sequence>
<evidence type="ECO:0000313" key="2">
    <source>
        <dbReference type="Proteomes" id="UP000437736"/>
    </source>
</evidence>
<gene>
    <name evidence="1" type="ORF">GHK86_00900</name>
</gene>
<proteinExistence type="predicted"/>
<organism evidence="1 2">
    <name type="scientific">Acidiferrimicrobium australe</name>
    <dbReference type="NCBI Taxonomy" id="2664430"/>
    <lineage>
        <taxon>Bacteria</taxon>
        <taxon>Bacillati</taxon>
        <taxon>Actinomycetota</taxon>
        <taxon>Acidimicrobiia</taxon>
        <taxon>Acidimicrobiales</taxon>
        <taxon>Acidimicrobiaceae</taxon>
        <taxon>Acidiferrimicrobium</taxon>
    </lineage>
</organism>